<dbReference type="PANTHER" id="PTHR19441:SF95">
    <property type="entry name" value="PERLWAPIN ISOFORM X1"/>
    <property type="match status" value="1"/>
</dbReference>
<dbReference type="InterPro" id="IPR008197">
    <property type="entry name" value="WAP_dom"/>
</dbReference>
<organism evidence="2 3">
    <name type="scientific">Salarias fasciatus</name>
    <name type="common">Jewelled blenny</name>
    <name type="synonym">Blennius fasciatus</name>
    <dbReference type="NCBI Taxonomy" id="181472"/>
    <lineage>
        <taxon>Eukaryota</taxon>
        <taxon>Metazoa</taxon>
        <taxon>Chordata</taxon>
        <taxon>Craniata</taxon>
        <taxon>Vertebrata</taxon>
        <taxon>Euteleostomi</taxon>
        <taxon>Actinopterygii</taxon>
        <taxon>Neopterygii</taxon>
        <taxon>Teleostei</taxon>
        <taxon>Neoteleostei</taxon>
        <taxon>Acanthomorphata</taxon>
        <taxon>Ovalentaria</taxon>
        <taxon>Blenniimorphae</taxon>
        <taxon>Blenniiformes</taxon>
        <taxon>Blennioidei</taxon>
        <taxon>Blenniidae</taxon>
        <taxon>Salariinae</taxon>
        <taxon>Salarias</taxon>
    </lineage>
</organism>
<dbReference type="PANTHER" id="PTHR19441">
    <property type="entry name" value="WHEY ACDIC PROTEIN WAP"/>
    <property type="match status" value="1"/>
</dbReference>
<dbReference type="Gene3D" id="4.10.75.10">
    <property type="entry name" value="Elafin-like"/>
    <property type="match status" value="2"/>
</dbReference>
<dbReference type="GO" id="GO:0005615">
    <property type="term" value="C:extracellular space"/>
    <property type="evidence" value="ECO:0007669"/>
    <property type="project" value="TreeGrafter"/>
</dbReference>
<reference evidence="2" key="3">
    <citation type="submission" date="2025-09" db="UniProtKB">
        <authorList>
            <consortium name="Ensembl"/>
        </authorList>
    </citation>
    <scope>IDENTIFICATION</scope>
</reference>
<name>A0A672IRG3_SALFA</name>
<dbReference type="PROSITE" id="PS51390">
    <property type="entry name" value="WAP"/>
    <property type="match status" value="2"/>
</dbReference>
<accession>A0A672IRG3</accession>
<dbReference type="GO" id="GO:0004867">
    <property type="term" value="F:serine-type endopeptidase inhibitor activity"/>
    <property type="evidence" value="ECO:0007669"/>
    <property type="project" value="TreeGrafter"/>
</dbReference>
<evidence type="ECO:0000313" key="2">
    <source>
        <dbReference type="Ensembl" id="ENSSFAP00005044468.1"/>
    </source>
</evidence>
<proteinExistence type="predicted"/>
<sequence>MESASSMYNLLFPYIFLQLIEHDEFFFFSDDPGLCPPPAYSSGSDFCLTARFAVCSHSSDCNKHEKCCHNGCAHVCMPKAMKPNQGQCPDEMMVRGFPCGRKPCSHDSDCRRGRKCCNSPCGYVCTNIDPRELLI</sequence>
<feature type="domain" description="WAP" evidence="1">
    <location>
        <begin position="28"/>
        <end position="80"/>
    </location>
</feature>
<keyword evidence="3" id="KW-1185">Reference proteome</keyword>
<dbReference type="Ensembl" id="ENSSFAT00005046034.1">
    <property type="protein sequence ID" value="ENSSFAP00005044468.1"/>
    <property type="gene ID" value="ENSSFAG00005021887.1"/>
</dbReference>
<dbReference type="InterPro" id="IPR036645">
    <property type="entry name" value="Elafin-like_sf"/>
</dbReference>
<feature type="domain" description="WAP" evidence="1">
    <location>
        <begin position="81"/>
        <end position="129"/>
    </location>
</feature>
<dbReference type="GO" id="GO:0045087">
    <property type="term" value="P:innate immune response"/>
    <property type="evidence" value="ECO:0007669"/>
    <property type="project" value="TreeGrafter"/>
</dbReference>
<dbReference type="GO" id="GO:0019731">
    <property type="term" value="P:antibacterial humoral response"/>
    <property type="evidence" value="ECO:0007669"/>
    <property type="project" value="TreeGrafter"/>
</dbReference>
<dbReference type="InterPro" id="IPR050514">
    <property type="entry name" value="WAP_four-disulfide_core"/>
</dbReference>
<evidence type="ECO:0000313" key="3">
    <source>
        <dbReference type="Proteomes" id="UP000472267"/>
    </source>
</evidence>
<dbReference type="SUPFAM" id="SSF57256">
    <property type="entry name" value="Elafin-like"/>
    <property type="match status" value="2"/>
</dbReference>
<dbReference type="AlphaFoldDB" id="A0A672IRG3"/>
<reference evidence="2" key="2">
    <citation type="submission" date="2025-08" db="UniProtKB">
        <authorList>
            <consortium name="Ensembl"/>
        </authorList>
    </citation>
    <scope>IDENTIFICATION</scope>
</reference>
<dbReference type="Pfam" id="PF00095">
    <property type="entry name" value="WAP"/>
    <property type="match status" value="2"/>
</dbReference>
<dbReference type="OMA" id="QSTTIFF"/>
<protein>
    <recommendedName>
        <fullName evidence="1">WAP domain-containing protein</fullName>
    </recommendedName>
</protein>
<dbReference type="Proteomes" id="UP000472267">
    <property type="component" value="Chromosome 20"/>
</dbReference>
<dbReference type="InParanoid" id="A0A672IRG3"/>
<evidence type="ECO:0000259" key="1">
    <source>
        <dbReference type="PROSITE" id="PS51390"/>
    </source>
</evidence>
<dbReference type="SMART" id="SM00217">
    <property type="entry name" value="WAP"/>
    <property type="match status" value="2"/>
</dbReference>
<reference evidence="2" key="1">
    <citation type="submission" date="2019-06" db="EMBL/GenBank/DDBJ databases">
        <authorList>
            <consortium name="Wellcome Sanger Institute Data Sharing"/>
        </authorList>
    </citation>
    <scope>NUCLEOTIDE SEQUENCE [LARGE SCALE GENOMIC DNA]</scope>
</reference>